<dbReference type="Proteomes" id="UP000198546">
    <property type="component" value="Chromosome i"/>
</dbReference>
<accession>A0A1G6XSE5</accession>
<proteinExistence type="predicted"/>
<feature type="chain" id="PRO_5038763316" evidence="1">
    <location>
        <begin position="29"/>
        <end position="292"/>
    </location>
</feature>
<dbReference type="InterPro" id="IPR030395">
    <property type="entry name" value="GP_PDE_dom"/>
</dbReference>
<reference evidence="3 4" key="1">
    <citation type="submission" date="2016-10" db="EMBL/GenBank/DDBJ databases">
        <authorList>
            <person name="de Groot N.N."/>
        </authorList>
    </citation>
    <scope>NUCLEOTIDE SEQUENCE [LARGE SCALE GENOMIC DNA]</scope>
    <source>
        <strain evidence="3 4">MON 2.2</strain>
    </source>
</reference>
<keyword evidence="1" id="KW-0732">Signal</keyword>
<dbReference type="STRING" id="675864.SAMN04489747_1787"/>
<evidence type="ECO:0000313" key="4">
    <source>
        <dbReference type="Proteomes" id="UP000198546"/>
    </source>
</evidence>
<dbReference type="EMBL" id="LT629688">
    <property type="protein sequence ID" value="SDD80891.1"/>
    <property type="molecule type" value="Genomic_DNA"/>
</dbReference>
<evidence type="ECO:0000259" key="2">
    <source>
        <dbReference type="PROSITE" id="PS51704"/>
    </source>
</evidence>
<dbReference type="PROSITE" id="PS51704">
    <property type="entry name" value="GP_PDE"/>
    <property type="match status" value="1"/>
</dbReference>
<dbReference type="RefSeq" id="WP_090592509.1">
    <property type="nucleotide sequence ID" value="NZ_LT629688.1"/>
</dbReference>
<evidence type="ECO:0000256" key="1">
    <source>
        <dbReference type="SAM" id="SignalP"/>
    </source>
</evidence>
<sequence>MPSTHARPVRRAAAVLIALAAAGSTVVAGTDVAGAAGRDDVEVIAHRGSSGVAPENTLAAVRLAVRQGSDVIENDVQRTADGALVIMHDSTLTRTTDVEQVFPDRAPWRVGDLTLAEIKQLDAGSWFAPEFAGERVPTLEEWMDAVGRRAGMLLEPKNPALYPGIEQDLDEALRELPDYRRSARSGRIVVQSFDHAWLRDYAEVAPEVRVGLLYGTRPGDADIEAAAEWADQVNPSLAVTTEATVDAVHAEGLEIHVWTVNDGAGMRRATDWDVDGIITNYPQVLIDLQAQG</sequence>
<feature type="domain" description="GP-PDE" evidence="2">
    <location>
        <begin position="41"/>
        <end position="289"/>
    </location>
</feature>
<gene>
    <name evidence="3" type="ORF">SAMN04489747_1787</name>
</gene>
<organism evidence="3 4">
    <name type="scientific">Auraticoccus monumenti</name>
    <dbReference type="NCBI Taxonomy" id="675864"/>
    <lineage>
        <taxon>Bacteria</taxon>
        <taxon>Bacillati</taxon>
        <taxon>Actinomycetota</taxon>
        <taxon>Actinomycetes</taxon>
        <taxon>Propionibacteriales</taxon>
        <taxon>Propionibacteriaceae</taxon>
        <taxon>Auraticoccus</taxon>
    </lineage>
</organism>
<dbReference type="AlphaFoldDB" id="A0A1G6XSE5"/>
<name>A0A1G6XSE5_9ACTN</name>
<keyword evidence="4" id="KW-1185">Reference proteome</keyword>
<protein>
    <submittedName>
        <fullName evidence="3">Glycerophosphoryl diester phosphodiesterase</fullName>
    </submittedName>
</protein>
<dbReference type="SUPFAM" id="SSF51695">
    <property type="entry name" value="PLC-like phosphodiesterases"/>
    <property type="match status" value="1"/>
</dbReference>
<dbReference type="PANTHER" id="PTHR46211">
    <property type="entry name" value="GLYCEROPHOSPHORYL DIESTER PHOSPHODIESTERASE"/>
    <property type="match status" value="1"/>
</dbReference>
<evidence type="ECO:0000313" key="3">
    <source>
        <dbReference type="EMBL" id="SDD80891.1"/>
    </source>
</evidence>
<feature type="signal peptide" evidence="1">
    <location>
        <begin position="1"/>
        <end position="28"/>
    </location>
</feature>
<dbReference type="Pfam" id="PF03009">
    <property type="entry name" value="GDPD"/>
    <property type="match status" value="1"/>
</dbReference>
<dbReference type="InterPro" id="IPR017946">
    <property type="entry name" value="PLC-like_Pdiesterase_TIM-brl"/>
</dbReference>
<dbReference type="GO" id="GO:0008081">
    <property type="term" value="F:phosphoric diester hydrolase activity"/>
    <property type="evidence" value="ECO:0007669"/>
    <property type="project" value="InterPro"/>
</dbReference>
<dbReference type="OrthoDB" id="9758957at2"/>
<dbReference type="PANTHER" id="PTHR46211:SF1">
    <property type="entry name" value="GLYCEROPHOSPHODIESTER PHOSPHODIESTERASE, CYTOPLASMIC"/>
    <property type="match status" value="1"/>
</dbReference>
<dbReference type="GO" id="GO:0006629">
    <property type="term" value="P:lipid metabolic process"/>
    <property type="evidence" value="ECO:0007669"/>
    <property type="project" value="InterPro"/>
</dbReference>
<dbReference type="Gene3D" id="3.20.20.190">
    <property type="entry name" value="Phosphatidylinositol (PI) phosphodiesterase"/>
    <property type="match status" value="1"/>
</dbReference>